<evidence type="ECO:0000259" key="5">
    <source>
        <dbReference type="Pfam" id="PF13229"/>
    </source>
</evidence>
<evidence type="ECO:0000313" key="7">
    <source>
        <dbReference type="Proteomes" id="UP001461341"/>
    </source>
</evidence>
<dbReference type="SMART" id="SM00710">
    <property type="entry name" value="PbH1"/>
    <property type="match status" value="6"/>
</dbReference>
<dbReference type="InterPro" id="IPR002909">
    <property type="entry name" value="IPT_dom"/>
</dbReference>
<evidence type="ECO:0000259" key="4">
    <source>
        <dbReference type="Pfam" id="PF01833"/>
    </source>
</evidence>
<dbReference type="SUPFAM" id="SSF81296">
    <property type="entry name" value="E set domains"/>
    <property type="match status" value="1"/>
</dbReference>
<gene>
    <name evidence="6" type="ORF">QBE54_07995</name>
</gene>
<evidence type="ECO:0000313" key="6">
    <source>
        <dbReference type="EMBL" id="WZL75529.1"/>
    </source>
</evidence>
<dbReference type="InterPro" id="IPR006626">
    <property type="entry name" value="PbH1"/>
</dbReference>
<comment type="subcellular location">
    <subcellularLocation>
        <location evidence="1">Cell projection</location>
    </subcellularLocation>
</comment>
<dbReference type="InterPro" id="IPR013783">
    <property type="entry name" value="Ig-like_fold"/>
</dbReference>
<reference evidence="6 7" key="1">
    <citation type="submission" date="2023-03" db="EMBL/GenBank/DDBJ databases">
        <title>Novel Species.</title>
        <authorList>
            <person name="Ma S."/>
        </authorList>
    </citation>
    <scope>NUCLEOTIDE SEQUENCE [LARGE SCALE GENOMIC DNA]</scope>
    <source>
        <strain evidence="6 7">B11</strain>
    </source>
</reference>
<dbReference type="PANTHER" id="PTHR22990">
    <property type="entry name" value="F-BOX ONLY PROTEIN"/>
    <property type="match status" value="1"/>
</dbReference>
<evidence type="ECO:0000256" key="3">
    <source>
        <dbReference type="ARBA" id="ARBA00023273"/>
    </source>
</evidence>
<accession>A0ABZ2YCN9</accession>
<evidence type="ECO:0000256" key="1">
    <source>
        <dbReference type="ARBA" id="ARBA00004316"/>
    </source>
</evidence>
<dbReference type="InterPro" id="IPR011050">
    <property type="entry name" value="Pectin_lyase_fold/virulence"/>
</dbReference>
<dbReference type="InterPro" id="IPR039448">
    <property type="entry name" value="Beta_helix"/>
</dbReference>
<dbReference type="Pfam" id="PF13229">
    <property type="entry name" value="Beta_helix"/>
    <property type="match status" value="1"/>
</dbReference>
<dbReference type="Proteomes" id="UP001461341">
    <property type="component" value="Chromosome"/>
</dbReference>
<dbReference type="EMBL" id="CP121689">
    <property type="protein sequence ID" value="WZL75529.1"/>
    <property type="molecule type" value="Genomic_DNA"/>
</dbReference>
<dbReference type="SUPFAM" id="SSF51126">
    <property type="entry name" value="Pectin lyase-like"/>
    <property type="match status" value="1"/>
</dbReference>
<keyword evidence="2" id="KW-0677">Repeat</keyword>
<dbReference type="Gene3D" id="2.160.20.10">
    <property type="entry name" value="Single-stranded right-handed beta-helix, Pectin lyase-like"/>
    <property type="match status" value="1"/>
</dbReference>
<name>A0ABZ2YCN9_9BACT</name>
<proteinExistence type="predicted"/>
<evidence type="ECO:0000256" key="2">
    <source>
        <dbReference type="ARBA" id="ARBA00022737"/>
    </source>
</evidence>
<organism evidence="6 7">
    <name type="scientific">Thermatribacter velox</name>
    <dbReference type="NCBI Taxonomy" id="3039681"/>
    <lineage>
        <taxon>Bacteria</taxon>
        <taxon>Pseudomonadati</taxon>
        <taxon>Atribacterota</taxon>
        <taxon>Atribacteria</taxon>
        <taxon>Atribacterales</taxon>
        <taxon>Thermatribacteraceae</taxon>
        <taxon>Thermatribacter</taxon>
    </lineage>
</organism>
<keyword evidence="7" id="KW-1185">Reference proteome</keyword>
<dbReference type="InterPro" id="IPR012334">
    <property type="entry name" value="Pectin_lyas_fold"/>
</dbReference>
<dbReference type="Pfam" id="PF01833">
    <property type="entry name" value="TIG"/>
    <property type="match status" value="1"/>
</dbReference>
<dbReference type="InterPro" id="IPR014756">
    <property type="entry name" value="Ig_E-set"/>
</dbReference>
<feature type="domain" description="Right handed beta helix" evidence="5">
    <location>
        <begin position="217"/>
        <end position="375"/>
    </location>
</feature>
<keyword evidence="3" id="KW-0966">Cell projection</keyword>
<dbReference type="Gene3D" id="2.60.40.10">
    <property type="entry name" value="Immunoglobulins"/>
    <property type="match status" value="1"/>
</dbReference>
<sequence>MSFFLLVFVSGCFQSPAPPQPAPPEITSISPDRGCAGRTVTITGKNFGEAQGESRVTFAPCGDHPRVEAEVLSWSDTVIEVKVPCGACSGDVVVTVNGLDSNGVAFTVCVCLPPPELVSGPTDLVYNTTQKKYYTTIQEAIDEAEEGDEIVVSPGTYHENIDFNGKNITLRSTDPDHPERTVIEGSGEGPVVTFVAESEKKLRDTLPSAALQGFTIQNASGNNGVGVYLEGVSLIIEQNIITKNEDGGIYVEDGYAEISGNTITENTGSGIAVTNGASAYIHDNTITGNTGGDGGGIYVSGSGTTENPVRISNNTITGNTAGLGGGGIFVGGGSDAEISGNTITGNTAESGQNNGGGGILVFGSNSHAYISGNTIKNNQASSGPGGGIAVTGGATATCCGNIIENNTPDDVSGVTCDTGCAS</sequence>
<dbReference type="RefSeq" id="WP_369017676.1">
    <property type="nucleotide sequence ID" value="NZ_CP121689.1"/>
</dbReference>
<protein>
    <submittedName>
        <fullName evidence="6">Right-handed parallel beta-helix repeat-containing protein</fullName>
    </submittedName>
</protein>
<feature type="domain" description="IPT/TIG" evidence="4">
    <location>
        <begin position="24"/>
        <end position="107"/>
    </location>
</feature>
<dbReference type="PANTHER" id="PTHR22990:SF15">
    <property type="entry name" value="F-BOX ONLY PROTEIN 10"/>
    <property type="match status" value="1"/>
</dbReference>
<dbReference type="InterPro" id="IPR051550">
    <property type="entry name" value="SCF-Subunits/Alg-Epimerases"/>
</dbReference>